<proteinExistence type="inferred from homology"/>
<evidence type="ECO:0000313" key="11">
    <source>
        <dbReference type="EMBL" id="MBF2734544.1"/>
    </source>
</evidence>
<name>A0A930XXE5_9GAMM</name>
<evidence type="ECO:0000256" key="3">
    <source>
        <dbReference type="ARBA" id="ARBA00023015"/>
    </source>
</evidence>
<keyword evidence="3 8" id="KW-0805">Transcription regulation</keyword>
<evidence type="ECO:0000256" key="7">
    <source>
        <dbReference type="ARBA" id="ARBA00030776"/>
    </source>
</evidence>
<dbReference type="GO" id="GO:0003746">
    <property type="term" value="F:translation elongation factor activity"/>
    <property type="evidence" value="ECO:0007669"/>
    <property type="project" value="UniProtKB-KW"/>
</dbReference>
<evidence type="ECO:0000256" key="4">
    <source>
        <dbReference type="ARBA" id="ARBA00023125"/>
    </source>
</evidence>
<dbReference type="FunFam" id="1.10.287.180:FF:000001">
    <property type="entry name" value="Transcription elongation factor GreA"/>
    <property type="match status" value="1"/>
</dbReference>
<dbReference type="SUPFAM" id="SSF54534">
    <property type="entry name" value="FKBP-like"/>
    <property type="match status" value="1"/>
</dbReference>
<evidence type="ECO:0000313" key="12">
    <source>
        <dbReference type="Proteomes" id="UP000604381"/>
    </source>
</evidence>
<evidence type="ECO:0000256" key="5">
    <source>
        <dbReference type="ARBA" id="ARBA00023163"/>
    </source>
</evidence>
<accession>A0A930XXE5</accession>
<dbReference type="GO" id="GO:0003677">
    <property type="term" value="F:DNA binding"/>
    <property type="evidence" value="ECO:0007669"/>
    <property type="project" value="UniProtKB-UniRule"/>
</dbReference>
<dbReference type="GO" id="GO:0006354">
    <property type="term" value="P:DNA-templated transcription elongation"/>
    <property type="evidence" value="ECO:0007669"/>
    <property type="project" value="TreeGrafter"/>
</dbReference>
<comment type="similarity">
    <text evidence="1 8">Belongs to the GreA/GreB family.</text>
</comment>
<reference evidence="11" key="1">
    <citation type="submission" date="2020-10" db="EMBL/GenBank/DDBJ databases">
        <title>An improved Amphimedon queenslandica hologenome assembly reveals how three proteobacterial symbionts can extend the metabolic phenotypic of their marine sponge host.</title>
        <authorList>
            <person name="Degnan B."/>
            <person name="Degnan S."/>
            <person name="Xiang X."/>
        </authorList>
    </citation>
    <scope>NUCLEOTIDE SEQUENCE</scope>
    <source>
        <strain evidence="11">AqS2</strain>
    </source>
</reference>
<dbReference type="GO" id="GO:0032784">
    <property type="term" value="P:regulation of DNA-templated transcription elongation"/>
    <property type="evidence" value="ECO:0007669"/>
    <property type="project" value="UniProtKB-UniRule"/>
</dbReference>
<keyword evidence="11" id="KW-0648">Protein biosynthesis</keyword>
<dbReference type="InterPro" id="IPR036953">
    <property type="entry name" value="GreA/GreB_C_sf"/>
</dbReference>
<dbReference type="PANTHER" id="PTHR30437:SF4">
    <property type="entry name" value="TRANSCRIPTION ELONGATION FACTOR GREA"/>
    <property type="match status" value="1"/>
</dbReference>
<evidence type="ECO:0000259" key="9">
    <source>
        <dbReference type="Pfam" id="PF01272"/>
    </source>
</evidence>
<dbReference type="InterPro" id="IPR023459">
    <property type="entry name" value="Tscrpt_elong_fac_GreA/B_fam"/>
</dbReference>
<dbReference type="Pfam" id="PF01272">
    <property type="entry name" value="GreA_GreB"/>
    <property type="match status" value="1"/>
</dbReference>
<dbReference type="InterPro" id="IPR028624">
    <property type="entry name" value="Tscrpt_elong_fac_GreA/B"/>
</dbReference>
<sequence>MADDGASVLLTAEGMASLKAELDDLVKREKPALLTRLAEARAHGDLSENAEYHAVKELKALADARIIELHGVLGRAEVFKPDPAEAAGRCVFGSEVEVKVQQDGRKEQRRRFKIVSSYEADAANNSLSMESPLGSELLGKEAGDVVEIDAPAGLLRYEIVAVSY</sequence>
<keyword evidence="11" id="KW-0251">Elongation factor</keyword>
<protein>
    <recommendedName>
        <fullName evidence="2 8">Transcription elongation factor GreA</fullName>
    </recommendedName>
    <alternativeName>
        <fullName evidence="7 8">Transcript cleavage factor GreA</fullName>
    </alternativeName>
</protein>
<dbReference type="InterPro" id="IPR001437">
    <property type="entry name" value="Tscrpt_elong_fac_GreA/B_C"/>
</dbReference>
<dbReference type="SUPFAM" id="SSF46557">
    <property type="entry name" value="GreA transcript cleavage protein, N-terminal domain"/>
    <property type="match status" value="1"/>
</dbReference>
<dbReference type="PROSITE" id="PS00829">
    <property type="entry name" value="GREAB_1"/>
    <property type="match status" value="1"/>
</dbReference>
<dbReference type="EMBL" id="JADHEI010000009">
    <property type="protein sequence ID" value="MBF2734544.1"/>
    <property type="molecule type" value="Genomic_DNA"/>
</dbReference>
<dbReference type="Gene3D" id="1.10.287.180">
    <property type="entry name" value="Transcription elongation factor, GreA/GreB, N-terminal domain"/>
    <property type="match status" value="1"/>
</dbReference>
<evidence type="ECO:0000256" key="2">
    <source>
        <dbReference type="ARBA" id="ARBA00013729"/>
    </source>
</evidence>
<dbReference type="InterPro" id="IPR036805">
    <property type="entry name" value="Tscrpt_elong_fac_GreA/B_N_sf"/>
</dbReference>
<dbReference type="HAMAP" id="MF_00105">
    <property type="entry name" value="GreA_GreB"/>
    <property type="match status" value="1"/>
</dbReference>
<dbReference type="PROSITE" id="PS00830">
    <property type="entry name" value="GREAB_2"/>
    <property type="match status" value="1"/>
</dbReference>
<dbReference type="GO" id="GO:0070063">
    <property type="term" value="F:RNA polymerase binding"/>
    <property type="evidence" value="ECO:0007669"/>
    <property type="project" value="InterPro"/>
</dbReference>
<comment type="caution">
    <text evidence="11">The sequence shown here is derived from an EMBL/GenBank/DDBJ whole genome shotgun (WGS) entry which is preliminary data.</text>
</comment>
<organism evidence="11 12">
    <name type="scientific">Candidatus Amphirhobacter heronislandensis</name>
    <dbReference type="NCBI Taxonomy" id="1732024"/>
    <lineage>
        <taxon>Bacteria</taxon>
        <taxon>Pseudomonadati</taxon>
        <taxon>Pseudomonadota</taxon>
        <taxon>Gammaproteobacteria</taxon>
        <taxon>Candidatus Tethybacterales</taxon>
        <taxon>Candidatus Tethybacteraceae</taxon>
        <taxon>Candidatus Amphirhobacter</taxon>
    </lineage>
</organism>
<feature type="domain" description="Transcription elongation factor GreA/GreB N-terminal" evidence="10">
    <location>
        <begin position="9"/>
        <end position="78"/>
    </location>
</feature>
<keyword evidence="12" id="KW-1185">Reference proteome</keyword>
<keyword evidence="4 8" id="KW-0238">DNA-binding</keyword>
<feature type="domain" description="Transcription elongation factor GreA/GreB C-terminal" evidence="9">
    <location>
        <begin position="88"/>
        <end position="164"/>
    </location>
</feature>
<dbReference type="Pfam" id="PF03449">
    <property type="entry name" value="GreA_GreB_N"/>
    <property type="match status" value="1"/>
</dbReference>
<comment type="function">
    <text evidence="6 8">Necessary for efficient RNA polymerase transcription elongation past template-encoded arresting sites. The arresting sites in DNA have the property of trapping a certain fraction of elongating RNA polymerases that pass through, resulting in locked ternary complexes. Cleavage of the nascent transcript by cleavage factors such as GreA or GreB allows the resumption of elongation from the new 3'terminus. GreA releases sequences of 2 to 3 nucleotides.</text>
</comment>
<dbReference type="PANTHER" id="PTHR30437">
    <property type="entry name" value="TRANSCRIPTION ELONGATION FACTOR GREA"/>
    <property type="match status" value="1"/>
</dbReference>
<dbReference type="Proteomes" id="UP000604381">
    <property type="component" value="Unassembled WGS sequence"/>
</dbReference>
<evidence type="ECO:0000256" key="6">
    <source>
        <dbReference type="ARBA" id="ARBA00024916"/>
    </source>
</evidence>
<dbReference type="AlphaFoldDB" id="A0A930XXE5"/>
<dbReference type="Gene3D" id="3.10.50.30">
    <property type="entry name" value="Transcription elongation factor, GreA/GreB, C-terminal domain"/>
    <property type="match status" value="1"/>
</dbReference>
<keyword evidence="5 8" id="KW-0804">Transcription</keyword>
<dbReference type="InterPro" id="IPR018151">
    <property type="entry name" value="TF_GreA/GreB_CS"/>
</dbReference>
<evidence type="ECO:0000256" key="1">
    <source>
        <dbReference type="ARBA" id="ARBA00008213"/>
    </source>
</evidence>
<dbReference type="PIRSF" id="PIRSF006092">
    <property type="entry name" value="GreA_GreB"/>
    <property type="match status" value="1"/>
</dbReference>
<gene>
    <name evidence="8" type="primary">greA</name>
    <name evidence="11" type="ORF">ISN26_00360</name>
</gene>
<evidence type="ECO:0000259" key="10">
    <source>
        <dbReference type="Pfam" id="PF03449"/>
    </source>
</evidence>
<dbReference type="InterPro" id="IPR022691">
    <property type="entry name" value="Tscrpt_elong_fac_GreA/B_N"/>
</dbReference>
<evidence type="ECO:0000256" key="8">
    <source>
        <dbReference type="HAMAP-Rule" id="MF_00105"/>
    </source>
</evidence>